<dbReference type="Proteomes" id="UP000298663">
    <property type="component" value="Unassembled WGS sequence"/>
</dbReference>
<evidence type="ECO:0000256" key="1">
    <source>
        <dbReference type="ARBA" id="ARBA00004496"/>
    </source>
</evidence>
<evidence type="ECO:0000313" key="9">
    <source>
        <dbReference type="Proteomes" id="UP000298663"/>
    </source>
</evidence>
<evidence type="ECO:0000256" key="5">
    <source>
        <dbReference type="SAM" id="Phobius"/>
    </source>
</evidence>
<dbReference type="GO" id="GO:0031122">
    <property type="term" value="P:cytoplasmic microtubule organization"/>
    <property type="evidence" value="ECO:0007669"/>
    <property type="project" value="InterPro"/>
</dbReference>
<keyword evidence="3 4" id="KW-0175">Coiled coil</keyword>
<feature type="coiled-coil region" evidence="4">
    <location>
        <begin position="476"/>
        <end position="514"/>
    </location>
</feature>
<keyword evidence="2" id="KW-0963">Cytoplasm</keyword>
<evidence type="ECO:0000256" key="3">
    <source>
        <dbReference type="ARBA" id="ARBA00023054"/>
    </source>
</evidence>
<dbReference type="Pfam" id="PF19047">
    <property type="entry name" value="HOOK_N"/>
    <property type="match status" value="1"/>
</dbReference>
<evidence type="ECO:0000313" key="8">
    <source>
        <dbReference type="EMBL" id="TMS35624.1"/>
    </source>
</evidence>
<keyword evidence="5" id="KW-0812">Transmembrane</keyword>
<dbReference type="CDD" id="cd22211">
    <property type="entry name" value="HkD_SF"/>
    <property type="match status" value="1"/>
</dbReference>
<dbReference type="InterPro" id="IPR036872">
    <property type="entry name" value="CH_dom_sf"/>
</dbReference>
<evidence type="ECO:0000256" key="2">
    <source>
        <dbReference type="ARBA" id="ARBA00022490"/>
    </source>
</evidence>
<comment type="caution">
    <text evidence="8">The sequence shown here is derived from an EMBL/GenBank/DDBJ whole genome shotgun (WGS) entry which is preliminary data.</text>
</comment>
<dbReference type="GO" id="GO:0008017">
    <property type="term" value="F:microtubule binding"/>
    <property type="evidence" value="ECO:0007669"/>
    <property type="project" value="InterPro"/>
</dbReference>
<proteinExistence type="predicted"/>
<dbReference type="OrthoDB" id="49395at2759"/>
<protein>
    <recommendedName>
        <fullName evidence="10">HOOK N-terminal domain-containing protein</fullName>
    </recommendedName>
</protein>
<evidence type="ECO:0000259" key="7">
    <source>
        <dbReference type="Pfam" id="PF19047"/>
    </source>
</evidence>
<gene>
    <name evidence="8" type="ORF">L596_002987</name>
</gene>
<accession>A0A4U8URT0</accession>
<reference evidence="8 9" key="1">
    <citation type="journal article" date="2015" name="Genome Biol.">
        <title>Comparative genomics of Steinernema reveals deeply conserved gene regulatory networks.</title>
        <authorList>
            <person name="Dillman A.R."/>
            <person name="Macchietto M."/>
            <person name="Porter C.F."/>
            <person name="Rogers A."/>
            <person name="Williams B."/>
            <person name="Antoshechkin I."/>
            <person name="Lee M.M."/>
            <person name="Goodwin Z."/>
            <person name="Lu X."/>
            <person name="Lewis E.E."/>
            <person name="Goodrich-Blair H."/>
            <person name="Stock S.P."/>
            <person name="Adams B.J."/>
            <person name="Sternberg P.W."/>
            <person name="Mortazavi A."/>
        </authorList>
    </citation>
    <scope>NUCLEOTIDE SEQUENCE [LARGE SCALE GENOMIC DNA]</scope>
    <source>
        <strain evidence="8 9">ALL</strain>
    </source>
</reference>
<sequence length="746" mass="85968">MDLLARDFEDLRCVNFSDQQSRFSQEFYNGLVKWMQTIGTESTIDTICSGRDVAMCLHHIAPEFFSGEWLQSTQIDGDSNIRVKASNIRKICRRLNDYFDEVLKRNLRDSEKWTVDASKIAEYQDRAHIEKLLVLLFSAATLGPNSTMFVQQLSYLQLNPVVQKELMSVLTEINEDMPEARSDKPNSERKLQVYRDSTVEHEEDKARLNTRISSYQVQIKTLRDEKEELESQLNDANSKLLDFEIAQQEIHAYKRSMVQLQEQLHQHEAGIDFKDTQIQKLNSELERCNETIRKLEDNSTADILNQVSDENLQLTTQIKVLKERLTAAEQGLSESESLRPKLKEINVLKSENKVLKEKMENYIATAVAYEDDKRRNEVLKVQFEALRLHMTELEAKLTEETVMNEKIRYDLAKARKRLEEVENEKKILIVEQVHLKSEIASQNSPSLEQDLEMSGHNGSTLEPLELDERIDFQLKTERLRAELTEMKVKHAEEREDLERQMLELSTELRISKEKIGKRIVRFRANNAQKLYESTKTDVGDRISNEKMSVTITRLERELKETAASYDGLQKTVAELRNEVAAKNEQISTVERTYREYLEKAQIVISDMENSQNSVDFHLSAEYRKLVNEVKAKDKKIVQLTEQLDTSRILNEQEQRLMTSSYYKMLNDRHADISLGAVGATLCADGSLSAGSGGSENSKWPITTTTSLSFWIFVGVVAALIPALGYLMFMNQRSSGPIYTRRGFVPT</sequence>
<dbReference type="SUPFAM" id="SSF116907">
    <property type="entry name" value="Hook domain"/>
    <property type="match status" value="1"/>
</dbReference>
<keyword evidence="5" id="KW-0472">Membrane</keyword>
<dbReference type="GO" id="GO:0005737">
    <property type="term" value="C:cytoplasm"/>
    <property type="evidence" value="ECO:0007669"/>
    <property type="project" value="UniProtKB-SubCell"/>
</dbReference>
<dbReference type="InterPro" id="IPR008636">
    <property type="entry name" value="Hook_C"/>
</dbReference>
<keyword evidence="5" id="KW-1133">Transmembrane helix</keyword>
<dbReference type="PANTHER" id="PTHR18947:SF28">
    <property type="entry name" value="GIRDIN, ISOFORM A"/>
    <property type="match status" value="1"/>
</dbReference>
<dbReference type="Pfam" id="PF05622">
    <property type="entry name" value="HOOK"/>
    <property type="match status" value="1"/>
</dbReference>
<dbReference type="PANTHER" id="PTHR18947">
    <property type="entry name" value="HOOK PROTEINS"/>
    <property type="match status" value="1"/>
</dbReference>
<dbReference type="Gene3D" id="1.10.418.10">
    <property type="entry name" value="Calponin-like domain"/>
    <property type="match status" value="1"/>
</dbReference>
<keyword evidence="9" id="KW-1185">Reference proteome</keyword>
<organism evidence="8 9">
    <name type="scientific">Steinernema carpocapsae</name>
    <name type="common">Entomopathogenic nematode</name>
    <dbReference type="NCBI Taxonomy" id="34508"/>
    <lineage>
        <taxon>Eukaryota</taxon>
        <taxon>Metazoa</taxon>
        <taxon>Ecdysozoa</taxon>
        <taxon>Nematoda</taxon>
        <taxon>Chromadorea</taxon>
        <taxon>Rhabditida</taxon>
        <taxon>Tylenchina</taxon>
        <taxon>Panagrolaimomorpha</taxon>
        <taxon>Strongyloidoidea</taxon>
        <taxon>Steinernematidae</taxon>
        <taxon>Steinernema</taxon>
    </lineage>
</organism>
<feature type="transmembrane region" description="Helical" evidence="5">
    <location>
        <begin position="707"/>
        <end position="728"/>
    </location>
</feature>
<reference evidence="8 9" key="2">
    <citation type="journal article" date="2019" name="G3 (Bethesda)">
        <title>Hybrid Assembly of the Genome of the Entomopathogenic Nematode Steinernema carpocapsae Identifies the X-Chromosome.</title>
        <authorList>
            <person name="Serra L."/>
            <person name="Macchietto M."/>
            <person name="Macias-Munoz A."/>
            <person name="McGill C.J."/>
            <person name="Rodriguez I.M."/>
            <person name="Rodriguez B."/>
            <person name="Murad R."/>
            <person name="Mortazavi A."/>
        </authorList>
    </citation>
    <scope>NUCLEOTIDE SEQUENCE [LARGE SCALE GENOMIC DNA]</scope>
    <source>
        <strain evidence="8 9">ALL</strain>
    </source>
</reference>
<feature type="coiled-coil region" evidence="4">
    <location>
        <begin position="544"/>
        <end position="642"/>
    </location>
</feature>
<name>A0A4U8URT0_STECR</name>
<dbReference type="InterPro" id="IPR043936">
    <property type="entry name" value="HOOK_N"/>
</dbReference>
<dbReference type="GO" id="GO:0051959">
    <property type="term" value="F:dynein light intermediate chain binding"/>
    <property type="evidence" value="ECO:0007669"/>
    <property type="project" value="TreeGrafter"/>
</dbReference>
<feature type="coiled-coil region" evidence="4">
    <location>
        <begin position="205"/>
        <end position="438"/>
    </location>
</feature>
<feature type="domain" description="HOOK N-terminal" evidence="7">
    <location>
        <begin position="27"/>
        <end position="170"/>
    </location>
</feature>
<evidence type="ECO:0008006" key="10">
    <source>
        <dbReference type="Google" id="ProtNLM"/>
    </source>
</evidence>
<dbReference type="AlphaFoldDB" id="A0A4U8URT0"/>
<dbReference type="GO" id="GO:0030705">
    <property type="term" value="P:cytoskeleton-dependent intracellular transport"/>
    <property type="evidence" value="ECO:0007669"/>
    <property type="project" value="InterPro"/>
</dbReference>
<feature type="domain" description="Hook C-terminal" evidence="6">
    <location>
        <begin position="301"/>
        <end position="664"/>
    </location>
</feature>
<dbReference type="EMBL" id="AZBU02000001">
    <property type="protein sequence ID" value="TMS35624.1"/>
    <property type="molecule type" value="Genomic_DNA"/>
</dbReference>
<evidence type="ECO:0000256" key="4">
    <source>
        <dbReference type="SAM" id="Coils"/>
    </source>
</evidence>
<dbReference type="GO" id="GO:0005815">
    <property type="term" value="C:microtubule organizing center"/>
    <property type="evidence" value="ECO:0007669"/>
    <property type="project" value="TreeGrafter"/>
</dbReference>
<comment type="subcellular location">
    <subcellularLocation>
        <location evidence="1">Cytoplasm</location>
    </subcellularLocation>
</comment>
<evidence type="ECO:0000259" key="6">
    <source>
        <dbReference type="Pfam" id="PF05622"/>
    </source>
</evidence>
<dbReference type="STRING" id="34508.A0A4U8URT0"/>